<dbReference type="Proteomes" id="UP001432322">
    <property type="component" value="Unassembled WGS sequence"/>
</dbReference>
<feature type="signal peptide" evidence="1">
    <location>
        <begin position="1"/>
        <end position="26"/>
    </location>
</feature>
<organism evidence="2 3">
    <name type="scientific">Pristionchus fissidentatus</name>
    <dbReference type="NCBI Taxonomy" id="1538716"/>
    <lineage>
        <taxon>Eukaryota</taxon>
        <taxon>Metazoa</taxon>
        <taxon>Ecdysozoa</taxon>
        <taxon>Nematoda</taxon>
        <taxon>Chromadorea</taxon>
        <taxon>Rhabditida</taxon>
        <taxon>Rhabditina</taxon>
        <taxon>Diplogasteromorpha</taxon>
        <taxon>Diplogasteroidea</taxon>
        <taxon>Neodiplogasteridae</taxon>
        <taxon>Pristionchus</taxon>
    </lineage>
</organism>
<gene>
    <name evidence="2" type="ORF">PFISCL1PPCAC_24923</name>
</gene>
<sequence>FRSRQFSNQLQLEELLLSLLTVLVSPSLLPPLPPFLSSFQHHKSIWFRLVAALYATQPALPMCLQYRFAAFWRTWTAQLRSRSVLFSFRRFVVSSLRLEITHKIVRSSVDLLLRCGFPRHFVKNSSSRFSRFHKGSITGVRKGSGRTLSRVVELSHTRVKLSGASSRIIFCFLSSFFLSSLLLPPS</sequence>
<protein>
    <submittedName>
        <fullName evidence="2">Uncharacterized protein</fullName>
    </submittedName>
</protein>
<keyword evidence="3" id="KW-1185">Reference proteome</keyword>
<feature type="non-terminal residue" evidence="2">
    <location>
        <position position="1"/>
    </location>
</feature>
<evidence type="ECO:0000313" key="2">
    <source>
        <dbReference type="EMBL" id="GMT33626.1"/>
    </source>
</evidence>
<name>A0AAV5WNP2_9BILA</name>
<proteinExistence type="predicted"/>
<evidence type="ECO:0000256" key="1">
    <source>
        <dbReference type="SAM" id="SignalP"/>
    </source>
</evidence>
<evidence type="ECO:0000313" key="3">
    <source>
        <dbReference type="Proteomes" id="UP001432322"/>
    </source>
</evidence>
<feature type="chain" id="PRO_5043495820" evidence="1">
    <location>
        <begin position="27"/>
        <end position="186"/>
    </location>
</feature>
<keyword evidence="1" id="KW-0732">Signal</keyword>
<dbReference type="AlphaFoldDB" id="A0AAV5WNP2"/>
<dbReference type="EMBL" id="BTSY01000006">
    <property type="protein sequence ID" value="GMT33626.1"/>
    <property type="molecule type" value="Genomic_DNA"/>
</dbReference>
<reference evidence="2" key="1">
    <citation type="submission" date="2023-10" db="EMBL/GenBank/DDBJ databases">
        <title>Genome assembly of Pristionchus species.</title>
        <authorList>
            <person name="Yoshida K."/>
            <person name="Sommer R.J."/>
        </authorList>
    </citation>
    <scope>NUCLEOTIDE SEQUENCE</scope>
    <source>
        <strain evidence="2">RS5133</strain>
    </source>
</reference>
<accession>A0AAV5WNP2</accession>
<comment type="caution">
    <text evidence="2">The sequence shown here is derived from an EMBL/GenBank/DDBJ whole genome shotgun (WGS) entry which is preliminary data.</text>
</comment>